<dbReference type="EMBL" id="JAUZMZ010000184">
    <property type="protein sequence ID" value="MEE2034776.1"/>
    <property type="molecule type" value="Genomic_DNA"/>
</dbReference>
<comment type="caution">
    <text evidence="3">The sequence shown here is derived from an EMBL/GenBank/DDBJ whole genome shotgun (WGS) entry which is preliminary data.</text>
</comment>
<feature type="chain" id="PRO_5047377443" description="Lipoprotein" evidence="2">
    <location>
        <begin position="26"/>
        <end position="146"/>
    </location>
</feature>
<protein>
    <recommendedName>
        <fullName evidence="5">Lipoprotein</fullName>
    </recommendedName>
</protein>
<accession>A0ABU7JXN0</accession>
<feature type="compositionally biased region" description="Low complexity" evidence="1">
    <location>
        <begin position="29"/>
        <end position="46"/>
    </location>
</feature>
<keyword evidence="4" id="KW-1185">Reference proteome</keyword>
<sequence>MNRTRRVQVSTAVAAAMIGVLGACAPGTAPDPTASSTTTAPASVSAQNPSTPAVGPGGVTEAQAADLCTRIEGQLQNWRTYTPSMSKPGLNFLVGEWAAANGVDLIALVRDRARVDTITSEQCADVRQEALTALEIPDLASALVGF</sequence>
<organism evidence="3 4">
    <name type="scientific">Rhodococcus chondri</name>
    <dbReference type="NCBI Taxonomy" id="3065941"/>
    <lineage>
        <taxon>Bacteria</taxon>
        <taxon>Bacillati</taxon>
        <taxon>Actinomycetota</taxon>
        <taxon>Actinomycetes</taxon>
        <taxon>Mycobacteriales</taxon>
        <taxon>Nocardiaceae</taxon>
        <taxon>Rhodococcus</taxon>
    </lineage>
</organism>
<reference evidence="3 4" key="1">
    <citation type="submission" date="2023-08" db="EMBL/GenBank/DDBJ databases">
        <authorList>
            <person name="Girao M."/>
            <person name="Carvalho M.F."/>
        </authorList>
    </citation>
    <scope>NUCLEOTIDE SEQUENCE [LARGE SCALE GENOMIC DNA]</scope>
    <source>
        <strain evidence="3 4">CC-R104</strain>
    </source>
</reference>
<proteinExistence type="predicted"/>
<dbReference type="Proteomes" id="UP001331936">
    <property type="component" value="Unassembled WGS sequence"/>
</dbReference>
<evidence type="ECO:0000256" key="2">
    <source>
        <dbReference type="SAM" id="SignalP"/>
    </source>
</evidence>
<evidence type="ECO:0000313" key="3">
    <source>
        <dbReference type="EMBL" id="MEE2034776.1"/>
    </source>
</evidence>
<keyword evidence="2" id="KW-0732">Signal</keyword>
<dbReference type="PROSITE" id="PS51257">
    <property type="entry name" value="PROKAR_LIPOPROTEIN"/>
    <property type="match status" value="1"/>
</dbReference>
<evidence type="ECO:0000313" key="4">
    <source>
        <dbReference type="Proteomes" id="UP001331936"/>
    </source>
</evidence>
<name>A0ABU7JXN0_9NOCA</name>
<gene>
    <name evidence="3" type="ORF">Q8814_22135</name>
</gene>
<evidence type="ECO:0000256" key="1">
    <source>
        <dbReference type="SAM" id="MobiDB-lite"/>
    </source>
</evidence>
<feature type="signal peptide" evidence="2">
    <location>
        <begin position="1"/>
        <end position="25"/>
    </location>
</feature>
<dbReference type="RefSeq" id="WP_330154134.1">
    <property type="nucleotide sequence ID" value="NZ_JAUZMZ010000184.1"/>
</dbReference>
<evidence type="ECO:0008006" key="5">
    <source>
        <dbReference type="Google" id="ProtNLM"/>
    </source>
</evidence>
<feature type="region of interest" description="Disordered" evidence="1">
    <location>
        <begin position="29"/>
        <end position="59"/>
    </location>
</feature>